<evidence type="ECO:0000313" key="4">
    <source>
        <dbReference type="Proteomes" id="UP000703295"/>
    </source>
</evidence>
<evidence type="ECO:0000313" key="3">
    <source>
        <dbReference type="EMBL" id="MBM6757881.1"/>
    </source>
</evidence>
<keyword evidence="4" id="KW-1185">Reference proteome</keyword>
<accession>A0ABS2ETI4</accession>
<proteinExistence type="predicted"/>
<dbReference type="InterPro" id="IPR046216">
    <property type="entry name" value="DUF6249"/>
</dbReference>
<reference evidence="3 4" key="1">
    <citation type="journal article" date="2021" name="Sci. Rep.">
        <title>The distribution of antibiotic resistance genes in chicken gut microbiota commensals.</title>
        <authorList>
            <person name="Juricova H."/>
            <person name="Matiasovicova J."/>
            <person name="Kubasova T."/>
            <person name="Cejkova D."/>
            <person name="Rychlik I."/>
        </authorList>
    </citation>
    <scope>NUCLEOTIDE SEQUENCE [LARGE SCALE GENOMIC DNA]</scope>
    <source>
        <strain evidence="3 4">An801</strain>
    </source>
</reference>
<keyword evidence="1" id="KW-0812">Transmembrane</keyword>
<dbReference type="RefSeq" id="WP_204474980.1">
    <property type="nucleotide sequence ID" value="NZ_CATVUC010000074.1"/>
</dbReference>
<evidence type="ECO:0000259" key="2">
    <source>
        <dbReference type="Pfam" id="PF19762"/>
    </source>
</evidence>
<organism evidence="3 4">
    <name type="scientific">Bacteroides mediterraneensis</name>
    <dbReference type="NCBI Taxonomy" id="1841856"/>
    <lineage>
        <taxon>Bacteria</taxon>
        <taxon>Pseudomonadati</taxon>
        <taxon>Bacteroidota</taxon>
        <taxon>Bacteroidia</taxon>
        <taxon>Bacteroidales</taxon>
        <taxon>Bacteroidaceae</taxon>
        <taxon>Bacteroides</taxon>
    </lineage>
</organism>
<feature type="transmembrane region" description="Helical" evidence="1">
    <location>
        <begin position="104"/>
        <end position="124"/>
    </location>
</feature>
<feature type="transmembrane region" description="Helical" evidence="1">
    <location>
        <begin position="62"/>
        <end position="84"/>
    </location>
</feature>
<comment type="caution">
    <text evidence="3">The sequence shown here is derived from an EMBL/GenBank/DDBJ whole genome shotgun (WGS) entry which is preliminary data.</text>
</comment>
<keyword evidence="1" id="KW-1133">Transmembrane helix</keyword>
<feature type="domain" description="DUF6249" evidence="2">
    <location>
        <begin position="6"/>
        <end position="126"/>
    </location>
</feature>
<dbReference type="EMBL" id="JACJJW010000007">
    <property type="protein sequence ID" value="MBM6757881.1"/>
    <property type="molecule type" value="Genomic_DNA"/>
</dbReference>
<sequence>MEELMIVANVAIVFGVIYKLFELFAGRRERMMLIEKLGDKLTPETFKKGIVYRPSLFSFGGLRIGCLLLGIGVGLLIGYGLVYATQPEYFMEDPSRAVEYTVSVIYGSSVLLGGGLGLVISYLIEKKQLDKEK</sequence>
<dbReference type="Proteomes" id="UP000703295">
    <property type="component" value="Unassembled WGS sequence"/>
</dbReference>
<keyword evidence="1" id="KW-0472">Membrane</keyword>
<gene>
    <name evidence="3" type="ORF">H6A31_04115</name>
</gene>
<feature type="transmembrane region" description="Helical" evidence="1">
    <location>
        <begin position="6"/>
        <end position="26"/>
    </location>
</feature>
<evidence type="ECO:0000256" key="1">
    <source>
        <dbReference type="SAM" id="Phobius"/>
    </source>
</evidence>
<dbReference type="Pfam" id="PF19762">
    <property type="entry name" value="DUF6249"/>
    <property type="match status" value="1"/>
</dbReference>
<name>A0ABS2ETI4_9BACE</name>
<protein>
    <recommendedName>
        <fullName evidence="2">DUF6249 domain-containing protein</fullName>
    </recommendedName>
</protein>